<dbReference type="InterPro" id="IPR036188">
    <property type="entry name" value="FAD/NAD-bd_sf"/>
</dbReference>
<dbReference type="Pfam" id="PF01593">
    <property type="entry name" value="Amino_oxidase"/>
    <property type="match status" value="1"/>
</dbReference>
<dbReference type="PANTHER" id="PTHR10742:SF342">
    <property type="entry name" value="AMINE OXIDASE"/>
    <property type="match status" value="1"/>
</dbReference>
<dbReference type="GO" id="GO:0009063">
    <property type="term" value="P:amino acid catabolic process"/>
    <property type="evidence" value="ECO:0007669"/>
    <property type="project" value="TreeGrafter"/>
</dbReference>
<dbReference type="InterPro" id="IPR002937">
    <property type="entry name" value="Amino_oxidase"/>
</dbReference>
<dbReference type="OrthoDB" id="7777654at2759"/>
<dbReference type="Gene3D" id="1.10.10.1620">
    <property type="match status" value="1"/>
</dbReference>
<dbReference type="HOGENOM" id="CLU_004498_8_1_1"/>
<accession>A0A0C3LJN3</accession>
<evidence type="ECO:0000313" key="3">
    <source>
        <dbReference type="Proteomes" id="UP000054248"/>
    </source>
</evidence>
<dbReference type="PANTHER" id="PTHR10742">
    <property type="entry name" value="FLAVIN MONOAMINE OXIDASE"/>
    <property type="match status" value="1"/>
</dbReference>
<dbReference type="SUPFAM" id="SSF51905">
    <property type="entry name" value="FAD/NAD(P)-binding domain"/>
    <property type="match status" value="1"/>
</dbReference>
<evidence type="ECO:0000313" key="2">
    <source>
        <dbReference type="EMBL" id="KIO21612.1"/>
    </source>
</evidence>
<gene>
    <name evidence="2" type="ORF">M407DRAFT_28820</name>
</gene>
<protein>
    <recommendedName>
        <fullName evidence="1">Amine oxidase domain-containing protein</fullName>
    </recommendedName>
</protein>
<reference evidence="2 3" key="1">
    <citation type="submission" date="2014-04" db="EMBL/GenBank/DDBJ databases">
        <authorList>
            <consortium name="DOE Joint Genome Institute"/>
            <person name="Kuo A."/>
            <person name="Girlanda M."/>
            <person name="Perotto S."/>
            <person name="Kohler A."/>
            <person name="Nagy L.G."/>
            <person name="Floudas D."/>
            <person name="Copeland A."/>
            <person name="Barry K.W."/>
            <person name="Cichocki N."/>
            <person name="Veneault-Fourrey C."/>
            <person name="LaButti K."/>
            <person name="Lindquist E.A."/>
            <person name="Lipzen A."/>
            <person name="Lundell T."/>
            <person name="Morin E."/>
            <person name="Murat C."/>
            <person name="Sun H."/>
            <person name="Tunlid A."/>
            <person name="Henrissat B."/>
            <person name="Grigoriev I.V."/>
            <person name="Hibbett D.S."/>
            <person name="Martin F."/>
            <person name="Nordberg H.P."/>
            <person name="Cantor M.N."/>
            <person name="Hua S.X."/>
        </authorList>
    </citation>
    <scope>NUCLEOTIDE SEQUENCE [LARGE SCALE GENOMIC DNA]</scope>
    <source>
        <strain evidence="2 3">MUT 4182</strain>
    </source>
</reference>
<organism evidence="2 3">
    <name type="scientific">Tulasnella calospora MUT 4182</name>
    <dbReference type="NCBI Taxonomy" id="1051891"/>
    <lineage>
        <taxon>Eukaryota</taxon>
        <taxon>Fungi</taxon>
        <taxon>Dikarya</taxon>
        <taxon>Basidiomycota</taxon>
        <taxon>Agaricomycotina</taxon>
        <taxon>Agaricomycetes</taxon>
        <taxon>Cantharellales</taxon>
        <taxon>Tulasnellaceae</taxon>
        <taxon>Tulasnella</taxon>
    </lineage>
</organism>
<evidence type="ECO:0000259" key="1">
    <source>
        <dbReference type="Pfam" id="PF01593"/>
    </source>
</evidence>
<dbReference type="EMBL" id="KN823133">
    <property type="protein sequence ID" value="KIO21612.1"/>
    <property type="molecule type" value="Genomic_DNA"/>
</dbReference>
<dbReference type="SUPFAM" id="SSF54373">
    <property type="entry name" value="FAD-linked reductases, C-terminal domain"/>
    <property type="match status" value="1"/>
</dbReference>
<sequence length="603" mass="68314">MSGRFSVEVGPFDSTRITPPDLVTDAYGNHGKNLIEEHLATKLDPATRIPIPPTIPTTFLQPKKDNPDILKKHPTGLEGAFSPMNSLKKVTIITMRFPDEPAMRRLFHLFTSHQLNSDDRRVAEKLIEYKFSSPNSFRYFNDVRLRTNELSPRDQFGFKATGVPNQDLAEGYSAIIEDTFGPFVQALRQDLVPPGSRRGWQRMMRQDNHSARSYMSVACNLPMPTIHFCETMDTSTDSYDKAFSEACLDMVAFGTDETKWWCLDGGSRVLPDAMRNYIEKYNPDSLWLNTRVTGLRTVGSDEVDGITVLVGDKPRTFEHVISTIPLPVFRTLDIDDPRLFNVQQTNALRQLSYGPSIKVGIKFKSQWWAEKGLDIVGGQSYTDRNIRTTVYPSYGIEGPHKTTVLIASYTWTSDAAVLGALVSPKTSDAAAFGGLVSPNEECRERLRELVLRDLARVHNVDVAMLQDQFVDIFPWAWQNDYNTQGAFAFFGPGQFGRLYRSLARPCGGYHLHMAGEALSPRHAWIVGALDASWRAVEEIILRSYPPKVYKDFVRMWGKNEEWIPSRRFLEDMKLENGTWSDEGIELDLLMLNILSHDPSRLGK</sequence>
<dbReference type="Gene3D" id="3.90.660.10">
    <property type="match status" value="1"/>
</dbReference>
<dbReference type="AlphaFoldDB" id="A0A0C3LJN3"/>
<name>A0A0C3LJN3_9AGAM</name>
<dbReference type="STRING" id="1051891.A0A0C3LJN3"/>
<dbReference type="InterPro" id="IPR050281">
    <property type="entry name" value="Flavin_monoamine_oxidase"/>
</dbReference>
<proteinExistence type="predicted"/>
<keyword evidence="3" id="KW-1185">Reference proteome</keyword>
<dbReference type="GO" id="GO:0001716">
    <property type="term" value="F:L-amino-acid oxidase activity"/>
    <property type="evidence" value="ECO:0007669"/>
    <property type="project" value="TreeGrafter"/>
</dbReference>
<dbReference type="Proteomes" id="UP000054248">
    <property type="component" value="Unassembled WGS sequence"/>
</dbReference>
<reference evidence="3" key="2">
    <citation type="submission" date="2015-01" db="EMBL/GenBank/DDBJ databases">
        <title>Evolutionary Origins and Diversification of the Mycorrhizal Mutualists.</title>
        <authorList>
            <consortium name="DOE Joint Genome Institute"/>
            <consortium name="Mycorrhizal Genomics Consortium"/>
            <person name="Kohler A."/>
            <person name="Kuo A."/>
            <person name="Nagy L.G."/>
            <person name="Floudas D."/>
            <person name="Copeland A."/>
            <person name="Barry K.W."/>
            <person name="Cichocki N."/>
            <person name="Veneault-Fourrey C."/>
            <person name="LaButti K."/>
            <person name="Lindquist E.A."/>
            <person name="Lipzen A."/>
            <person name="Lundell T."/>
            <person name="Morin E."/>
            <person name="Murat C."/>
            <person name="Riley R."/>
            <person name="Ohm R."/>
            <person name="Sun H."/>
            <person name="Tunlid A."/>
            <person name="Henrissat B."/>
            <person name="Grigoriev I.V."/>
            <person name="Hibbett D.S."/>
            <person name="Martin F."/>
        </authorList>
    </citation>
    <scope>NUCLEOTIDE SEQUENCE [LARGE SCALE GENOMIC DNA]</scope>
    <source>
        <strain evidence="3">MUT 4182</strain>
    </source>
</reference>
<feature type="domain" description="Amine oxidase" evidence="1">
    <location>
        <begin position="194"/>
        <end position="540"/>
    </location>
</feature>